<dbReference type="Proteomes" id="UP000317593">
    <property type="component" value="Unassembled WGS sequence"/>
</dbReference>
<protein>
    <recommendedName>
        <fullName evidence="3">Class IIb bacteriocin, lactobin A/cerein 7B family</fullName>
    </recommendedName>
</protein>
<dbReference type="RefSeq" id="WP_142715599.1">
    <property type="nucleotide sequence ID" value="NZ_FXTH01000017.1"/>
</dbReference>
<evidence type="ECO:0000313" key="2">
    <source>
        <dbReference type="Proteomes" id="UP000317593"/>
    </source>
</evidence>
<sequence length="62" mass="6167">MDNVHEMGLVEIDDQTLEQIEGGFVALTILGVTYTATQVATAAGALFIAGIGAGVAAASASD</sequence>
<reference evidence="1 2" key="1">
    <citation type="submission" date="2017-05" db="EMBL/GenBank/DDBJ databases">
        <authorList>
            <person name="Varghese N."/>
            <person name="Submissions S."/>
        </authorList>
    </citation>
    <scope>NUCLEOTIDE SEQUENCE [LARGE SCALE GENOMIC DNA]</scope>
    <source>
        <strain evidence="1 2">DSM 21194</strain>
    </source>
</reference>
<evidence type="ECO:0000313" key="1">
    <source>
        <dbReference type="EMBL" id="SMO84602.1"/>
    </source>
</evidence>
<proteinExistence type="predicted"/>
<gene>
    <name evidence="1" type="ORF">SAMN06265218_11723</name>
</gene>
<evidence type="ECO:0008006" key="3">
    <source>
        <dbReference type="Google" id="ProtNLM"/>
    </source>
</evidence>
<keyword evidence="2" id="KW-1185">Reference proteome</keyword>
<dbReference type="AlphaFoldDB" id="A0A521EL43"/>
<organism evidence="1 2">
    <name type="scientific">Fodinibius sediminis</name>
    <dbReference type="NCBI Taxonomy" id="1214077"/>
    <lineage>
        <taxon>Bacteria</taxon>
        <taxon>Pseudomonadati</taxon>
        <taxon>Balneolota</taxon>
        <taxon>Balneolia</taxon>
        <taxon>Balneolales</taxon>
        <taxon>Balneolaceae</taxon>
        <taxon>Fodinibius</taxon>
    </lineage>
</organism>
<dbReference type="EMBL" id="FXTH01000017">
    <property type="protein sequence ID" value="SMO84602.1"/>
    <property type="molecule type" value="Genomic_DNA"/>
</dbReference>
<name>A0A521EL43_9BACT</name>
<accession>A0A521EL43</accession>